<dbReference type="Pfam" id="PF05920">
    <property type="entry name" value="Homeobox_KN"/>
    <property type="match status" value="1"/>
</dbReference>
<evidence type="ECO:0000256" key="5">
    <source>
        <dbReference type="ARBA" id="ARBA00023163"/>
    </source>
</evidence>
<accession>A0A7U3Q1C9</accession>
<keyword evidence="12" id="KW-1185">Reference proteome</keyword>
<dbReference type="PANTHER" id="PTHR11850">
    <property type="entry name" value="HOMEOBOX PROTEIN TRANSCRIPTION FACTORS"/>
    <property type="match status" value="1"/>
</dbReference>
<dbReference type="CDD" id="cd00086">
    <property type="entry name" value="homeodomain"/>
    <property type="match status" value="1"/>
</dbReference>
<dbReference type="OrthoDB" id="10056939at2759"/>
<evidence type="ECO:0000256" key="9">
    <source>
        <dbReference type="SAM" id="MobiDB-lite"/>
    </source>
</evidence>
<feature type="compositionally biased region" description="Polar residues" evidence="9">
    <location>
        <begin position="213"/>
        <end position="229"/>
    </location>
</feature>
<evidence type="ECO:0000256" key="1">
    <source>
        <dbReference type="ARBA" id="ARBA00004123"/>
    </source>
</evidence>
<dbReference type="PROSITE" id="PS50071">
    <property type="entry name" value="HOMEOBOX_2"/>
    <property type="match status" value="1"/>
</dbReference>
<evidence type="ECO:0000313" key="11">
    <source>
        <dbReference type="EMBL" id="QPH16493.1"/>
    </source>
</evidence>
<evidence type="ECO:0000256" key="8">
    <source>
        <dbReference type="PROSITE-ProRule" id="PRU00108"/>
    </source>
</evidence>
<evidence type="ECO:0000256" key="3">
    <source>
        <dbReference type="ARBA" id="ARBA00023125"/>
    </source>
</evidence>
<gene>
    <name evidence="11" type="ORF">C2857_001158</name>
</gene>
<keyword evidence="3 8" id="KW-0238">DNA-binding</keyword>
<dbReference type="SUPFAM" id="SSF46689">
    <property type="entry name" value="Homeodomain-like"/>
    <property type="match status" value="1"/>
</dbReference>
<comment type="subcellular location">
    <subcellularLocation>
        <location evidence="1 8">Nucleus</location>
    </subcellularLocation>
</comment>
<organism evidence="11 12">
    <name type="scientific">Epichloe festucae (strain Fl1)</name>
    <dbReference type="NCBI Taxonomy" id="877507"/>
    <lineage>
        <taxon>Eukaryota</taxon>
        <taxon>Fungi</taxon>
        <taxon>Dikarya</taxon>
        <taxon>Ascomycota</taxon>
        <taxon>Pezizomycotina</taxon>
        <taxon>Sordariomycetes</taxon>
        <taxon>Hypocreomycetidae</taxon>
        <taxon>Hypocreales</taxon>
        <taxon>Clavicipitaceae</taxon>
        <taxon>Epichloe</taxon>
    </lineage>
</organism>
<keyword evidence="5" id="KW-0804">Transcription</keyword>
<evidence type="ECO:0000256" key="7">
    <source>
        <dbReference type="ARBA" id="ARBA00038021"/>
    </source>
</evidence>
<dbReference type="GO" id="GO:0003677">
    <property type="term" value="F:DNA binding"/>
    <property type="evidence" value="ECO:0007669"/>
    <property type="project" value="UniProtKB-UniRule"/>
</dbReference>
<dbReference type="AlphaFoldDB" id="A0A7U3Q1C9"/>
<feature type="region of interest" description="Disordered" evidence="9">
    <location>
        <begin position="400"/>
        <end position="467"/>
    </location>
</feature>
<evidence type="ECO:0000259" key="10">
    <source>
        <dbReference type="PROSITE" id="PS50071"/>
    </source>
</evidence>
<evidence type="ECO:0000256" key="6">
    <source>
        <dbReference type="ARBA" id="ARBA00023242"/>
    </source>
</evidence>
<feature type="compositionally biased region" description="Polar residues" evidence="9">
    <location>
        <begin position="404"/>
        <end position="425"/>
    </location>
</feature>
<keyword evidence="6 8" id="KW-0539">Nucleus</keyword>
<keyword evidence="4 8" id="KW-0371">Homeobox</keyword>
<reference evidence="11 12" key="1">
    <citation type="journal article" date="2018" name="PLoS Genet.">
        <title>Repeat elements organise 3D genome structure and mediate transcription in the filamentous fungus Epichloe festucae.</title>
        <authorList>
            <person name="Winter D.J."/>
            <person name="Ganley A.R.D."/>
            <person name="Young C.A."/>
            <person name="Liachko I."/>
            <person name="Schardl C.L."/>
            <person name="Dupont P.Y."/>
            <person name="Berry D."/>
            <person name="Ram A."/>
            <person name="Scott B."/>
            <person name="Cox M.P."/>
        </authorList>
    </citation>
    <scope>NUCLEOTIDE SEQUENCE [LARGE SCALE GENOMIC DNA]</scope>
    <source>
        <strain evidence="11 12">Fl1</strain>
    </source>
</reference>
<feature type="region of interest" description="Disordered" evidence="9">
    <location>
        <begin position="118"/>
        <end position="229"/>
    </location>
</feature>
<dbReference type="InterPro" id="IPR050224">
    <property type="entry name" value="TALE_homeobox"/>
</dbReference>
<dbReference type="InterPro" id="IPR009057">
    <property type="entry name" value="Homeodomain-like_sf"/>
</dbReference>
<sequence>MPLNPFPFLDIPSGPLYPFSPGSGMEYSPSQHIDFRTSSRQQQSRRQTNMSIVTMATPSPYHIFNHNLRWDMPRPSSDAARPRTESKHIALPSIRQTFPDLYLEGSLVNVASDHPSYFKPSPPTNAGSLASPEYVHSPSANKKRRISNEDEQEFSRAKQIPRLYRSPEVSQRRPISPHQDQPPPLAAKEHWPGGPIRSNGYGAGIAELPPPIETNSHYGQRPGPSSLSPTLQFGRDNSAMPRPGEHMVELVNVPRATASNHGTPAVMERPPLHSQSQEYGYSYHHPSRYQSLSTSSIRPHDRALFSAGAAYGSHYQDMGRYGNTGMGGDAKQRKRRGNLPKETTDKLRAWFIAHLQHPYPTEDEKQDLMRQTGLQMNQISNWFINARRRQLPTMISNARAESEVMNSRSSGSNNADGSVLTSTEYASDYGGKRDDGLPLSDSEGGAYDEDMDTLRRRIGGNLERESV</sequence>
<dbReference type="GO" id="GO:0005634">
    <property type="term" value="C:nucleus"/>
    <property type="evidence" value="ECO:0007669"/>
    <property type="project" value="UniProtKB-SubCell"/>
</dbReference>
<dbReference type="Proteomes" id="UP000594364">
    <property type="component" value="Chromosome 6"/>
</dbReference>
<dbReference type="SMART" id="SM00389">
    <property type="entry name" value="HOX"/>
    <property type="match status" value="1"/>
</dbReference>
<dbReference type="EMBL" id="CP031390">
    <property type="protein sequence ID" value="QPH16493.1"/>
    <property type="molecule type" value="Genomic_DNA"/>
</dbReference>
<dbReference type="GO" id="GO:0006355">
    <property type="term" value="P:regulation of DNA-templated transcription"/>
    <property type="evidence" value="ECO:0007669"/>
    <property type="project" value="InterPro"/>
</dbReference>
<feature type="domain" description="Homeobox" evidence="10">
    <location>
        <begin position="330"/>
        <end position="393"/>
    </location>
</feature>
<protein>
    <recommendedName>
        <fullName evidence="10">Homeobox domain-containing protein</fullName>
    </recommendedName>
</protein>
<dbReference type="InterPro" id="IPR008422">
    <property type="entry name" value="KN_HD"/>
</dbReference>
<name>A0A7U3Q1C9_EPIFF</name>
<evidence type="ECO:0000313" key="12">
    <source>
        <dbReference type="Proteomes" id="UP000594364"/>
    </source>
</evidence>
<proteinExistence type="inferred from homology"/>
<keyword evidence="2" id="KW-0805">Transcription regulation</keyword>
<dbReference type="Gene3D" id="1.10.10.60">
    <property type="entry name" value="Homeodomain-like"/>
    <property type="match status" value="1"/>
</dbReference>
<evidence type="ECO:0000256" key="4">
    <source>
        <dbReference type="ARBA" id="ARBA00023155"/>
    </source>
</evidence>
<dbReference type="FunFam" id="1.10.10.60:FF:000059">
    <property type="entry name" value="TGFB-induced factor homeobox 1"/>
    <property type="match status" value="1"/>
</dbReference>
<feature type="DNA-binding region" description="Homeobox" evidence="8">
    <location>
        <begin position="332"/>
        <end position="394"/>
    </location>
</feature>
<dbReference type="InterPro" id="IPR001356">
    <property type="entry name" value="HD"/>
</dbReference>
<comment type="similarity">
    <text evidence="7">Belongs to the TALE/TGIF homeobox family.</text>
</comment>
<evidence type="ECO:0000256" key="2">
    <source>
        <dbReference type="ARBA" id="ARBA00023015"/>
    </source>
</evidence>